<feature type="domain" description="PH" evidence="4">
    <location>
        <begin position="154"/>
        <end position="190"/>
    </location>
</feature>
<dbReference type="STRING" id="418985.A0A1V9XQM0"/>
<sequence>MMFICSANGKQRATVQLELHDHVLLIIPSACGNSNKHSERVITLSRRQEGGFGVAIKGGREHNLPIIISKILRADSSSIKLYVGDAIVKVDEVPTRGLSREQAIELLRSAGESVVLTVKHYREVASLLKKDDEEGPKAAFVELLFAYVQEMEEQRAFKLQASSSKEETIVQCNDREEREMWLRMIHSAVQRCNDHKIEQLNRNQQEANKIHWMDWVSKKCYFPWNRQRTLPVFLAFKGTCVYQFDRAPVSLTEFDDCQIVYKAYQCYLQPDAECIDLALTSRHYVLETPHHCVRFSLSPRGQLAIVLERAWALCTYFSVIALSSKTFSVQFENKAASLTIDWNMGFALYDIASKEYLWKYGFAQYRSNGHEGSRVNLVFTVKDVPCHKGELSRAVALNNDAQAKQLLFCINAFLSSKSAASPH</sequence>
<keyword evidence="3" id="KW-0206">Cytoskeleton</keyword>
<dbReference type="GO" id="GO:0005198">
    <property type="term" value="F:structural molecule activity"/>
    <property type="evidence" value="ECO:0007669"/>
    <property type="project" value="InterPro"/>
</dbReference>
<dbReference type="InterPro" id="IPR001849">
    <property type="entry name" value="PH_domain"/>
</dbReference>
<dbReference type="Pfam" id="PF00595">
    <property type="entry name" value="PDZ"/>
    <property type="match status" value="1"/>
</dbReference>
<dbReference type="AlphaFoldDB" id="A0A1V9XQM0"/>
<evidence type="ECO:0000259" key="5">
    <source>
        <dbReference type="PROSITE" id="PS50106"/>
    </source>
</evidence>
<dbReference type="EMBL" id="MNPL01005788">
    <property type="protein sequence ID" value="OQR75785.1"/>
    <property type="molecule type" value="Genomic_DNA"/>
</dbReference>
<keyword evidence="3" id="KW-0963">Cytoplasm</keyword>
<gene>
    <name evidence="6" type="ORF">BIW11_00711</name>
</gene>
<dbReference type="PANTHER" id="PTHR10554">
    <property type="entry name" value="SYNTROPHIN"/>
    <property type="match status" value="1"/>
</dbReference>
<dbReference type="GO" id="GO:0005856">
    <property type="term" value="C:cytoskeleton"/>
    <property type="evidence" value="ECO:0007669"/>
    <property type="project" value="UniProtKB-SubCell"/>
</dbReference>
<dbReference type="PANTHER" id="PTHR10554:SF1">
    <property type="entry name" value="FI16515P1"/>
    <property type="match status" value="1"/>
</dbReference>
<evidence type="ECO:0000256" key="3">
    <source>
        <dbReference type="ARBA" id="ARBA00023212"/>
    </source>
</evidence>
<comment type="similarity">
    <text evidence="2">Belongs to the syntrophin family.</text>
</comment>
<dbReference type="SMART" id="SM00228">
    <property type="entry name" value="PDZ"/>
    <property type="match status" value="1"/>
</dbReference>
<evidence type="ECO:0000256" key="2">
    <source>
        <dbReference type="ARBA" id="ARBA00010798"/>
    </source>
</evidence>
<dbReference type="InterPro" id="IPR015482">
    <property type="entry name" value="Syntrophin"/>
</dbReference>
<dbReference type="InterPro" id="IPR001478">
    <property type="entry name" value="PDZ"/>
</dbReference>
<dbReference type="FunCoup" id="A0A1V9XQM0">
    <property type="interactions" value="39"/>
</dbReference>
<dbReference type="PROSITE" id="PS50106">
    <property type="entry name" value="PDZ"/>
    <property type="match status" value="1"/>
</dbReference>
<name>A0A1V9XQM0_9ACAR</name>
<evidence type="ECO:0000259" key="4">
    <source>
        <dbReference type="PROSITE" id="PS50003"/>
    </source>
</evidence>
<dbReference type="SUPFAM" id="SSF50729">
    <property type="entry name" value="PH domain-like"/>
    <property type="match status" value="1"/>
</dbReference>
<feature type="domain" description="PDZ" evidence="5">
    <location>
        <begin position="41"/>
        <end position="122"/>
    </location>
</feature>
<dbReference type="InterPro" id="IPR036034">
    <property type="entry name" value="PDZ_sf"/>
</dbReference>
<dbReference type="OrthoDB" id="9975356at2759"/>
<evidence type="ECO:0000313" key="7">
    <source>
        <dbReference type="Proteomes" id="UP000192247"/>
    </source>
</evidence>
<dbReference type="Proteomes" id="UP000192247">
    <property type="component" value="Unassembled WGS sequence"/>
</dbReference>
<organism evidence="6 7">
    <name type="scientific">Tropilaelaps mercedesae</name>
    <dbReference type="NCBI Taxonomy" id="418985"/>
    <lineage>
        <taxon>Eukaryota</taxon>
        <taxon>Metazoa</taxon>
        <taxon>Ecdysozoa</taxon>
        <taxon>Arthropoda</taxon>
        <taxon>Chelicerata</taxon>
        <taxon>Arachnida</taxon>
        <taxon>Acari</taxon>
        <taxon>Parasitiformes</taxon>
        <taxon>Mesostigmata</taxon>
        <taxon>Gamasina</taxon>
        <taxon>Dermanyssoidea</taxon>
        <taxon>Laelapidae</taxon>
        <taxon>Tropilaelaps</taxon>
    </lineage>
</organism>
<comment type="subcellular location">
    <subcellularLocation>
        <location evidence="1">Cytoplasm</location>
        <location evidence="1">Cytoskeleton</location>
    </subcellularLocation>
</comment>
<proteinExistence type="inferred from homology"/>
<keyword evidence="7" id="KW-1185">Reference proteome</keyword>
<reference evidence="6 7" key="1">
    <citation type="journal article" date="2017" name="Gigascience">
        <title>Draft genome of the honey bee ectoparasitic mite, Tropilaelaps mercedesae, is shaped by the parasitic life history.</title>
        <authorList>
            <person name="Dong X."/>
            <person name="Armstrong S.D."/>
            <person name="Xia D."/>
            <person name="Makepeace B.L."/>
            <person name="Darby A.C."/>
            <person name="Kadowaki T."/>
        </authorList>
    </citation>
    <scope>NUCLEOTIDE SEQUENCE [LARGE SCALE GENOMIC DNA]</scope>
    <source>
        <strain evidence="6">Wuxi-XJTLU</strain>
    </source>
</reference>
<dbReference type="GO" id="GO:0016010">
    <property type="term" value="C:dystrophin-associated glycoprotein complex"/>
    <property type="evidence" value="ECO:0007669"/>
    <property type="project" value="TreeGrafter"/>
</dbReference>
<dbReference type="SUPFAM" id="SSF50156">
    <property type="entry name" value="PDZ domain-like"/>
    <property type="match status" value="1"/>
</dbReference>
<comment type="caution">
    <text evidence="6">The sequence shown here is derived from an EMBL/GenBank/DDBJ whole genome shotgun (WGS) entry which is preliminary data.</text>
</comment>
<evidence type="ECO:0000313" key="6">
    <source>
        <dbReference type="EMBL" id="OQR75785.1"/>
    </source>
</evidence>
<dbReference type="PROSITE" id="PS50003">
    <property type="entry name" value="PH_DOMAIN"/>
    <property type="match status" value="1"/>
</dbReference>
<evidence type="ECO:0000256" key="1">
    <source>
        <dbReference type="ARBA" id="ARBA00004245"/>
    </source>
</evidence>
<accession>A0A1V9XQM0</accession>
<dbReference type="InParanoid" id="A0A1V9XQM0"/>
<protein>
    <submittedName>
        <fullName evidence="6">Gamma-1-syntrophin-like</fullName>
    </submittedName>
</protein>
<dbReference type="Gene3D" id="2.30.42.10">
    <property type="match status" value="1"/>
</dbReference>